<dbReference type="InterPro" id="IPR050313">
    <property type="entry name" value="Carb_Metab_HTH_regulators"/>
</dbReference>
<evidence type="ECO:0000256" key="3">
    <source>
        <dbReference type="ARBA" id="ARBA00023163"/>
    </source>
</evidence>
<dbReference type="PROSITE" id="PS00894">
    <property type="entry name" value="HTH_DEOR_1"/>
    <property type="match status" value="1"/>
</dbReference>
<organism evidence="5 6">
    <name type="scientific">Ancylobacter polymorphus</name>
    <dbReference type="NCBI Taxonomy" id="223390"/>
    <lineage>
        <taxon>Bacteria</taxon>
        <taxon>Pseudomonadati</taxon>
        <taxon>Pseudomonadota</taxon>
        <taxon>Alphaproteobacteria</taxon>
        <taxon>Hyphomicrobiales</taxon>
        <taxon>Xanthobacteraceae</taxon>
        <taxon>Ancylobacter</taxon>
    </lineage>
</organism>
<comment type="caution">
    <text evidence="5">The sequence shown here is derived from an EMBL/GenBank/DDBJ whole genome shotgun (WGS) entry which is preliminary data.</text>
</comment>
<dbReference type="InterPro" id="IPR001034">
    <property type="entry name" value="DeoR_HTH"/>
</dbReference>
<dbReference type="InterPro" id="IPR014036">
    <property type="entry name" value="DeoR-like_C"/>
</dbReference>
<reference evidence="5 6" key="1">
    <citation type="submission" date="2023-07" db="EMBL/GenBank/DDBJ databases">
        <title>Genomic Encyclopedia of Type Strains, Phase IV (KMG-IV): sequencing the most valuable type-strain genomes for metagenomic binning, comparative biology and taxonomic classification.</title>
        <authorList>
            <person name="Goeker M."/>
        </authorList>
    </citation>
    <scope>NUCLEOTIDE SEQUENCE [LARGE SCALE GENOMIC DNA]</scope>
    <source>
        <strain evidence="5 6">DSM 2457</strain>
    </source>
</reference>
<dbReference type="Pfam" id="PF00455">
    <property type="entry name" value="DeoRC"/>
    <property type="match status" value="1"/>
</dbReference>
<keyword evidence="6" id="KW-1185">Reference proteome</keyword>
<dbReference type="SUPFAM" id="SSF46785">
    <property type="entry name" value="Winged helix' DNA-binding domain"/>
    <property type="match status" value="1"/>
</dbReference>
<dbReference type="PANTHER" id="PTHR30363">
    <property type="entry name" value="HTH-TYPE TRANSCRIPTIONAL REGULATOR SRLR-RELATED"/>
    <property type="match status" value="1"/>
</dbReference>
<dbReference type="PANTHER" id="PTHR30363:SF44">
    <property type="entry name" value="AGA OPERON TRANSCRIPTIONAL REPRESSOR-RELATED"/>
    <property type="match status" value="1"/>
</dbReference>
<evidence type="ECO:0000256" key="1">
    <source>
        <dbReference type="ARBA" id="ARBA00023015"/>
    </source>
</evidence>
<sequence>MNSRESQGDNGEEAPRGRVEMIPAKRRALILERLRREGAAGIQELADAINASPSTIRRDLEHLVKQGALERTHGGALLQSTARATFEPDIALAAQLRREEKNAIAAAVAEALRPGQSVIFDAGTTVLAVARAVANRRLPLTAVTNSLAIAQVLADVPEVHLIVPGGTVRPGSTTLVGRPGEDFLRSLHADIALIGTHAITGRTLTETSLDVAAMKQAMIAAARHVMVLVDSSKFTAPSFCTICDVADIQEIVTDDGIDPLALEELRRLKVVLRVVPVLRQDRHRG</sequence>
<proteinExistence type="predicted"/>
<dbReference type="InterPro" id="IPR018356">
    <property type="entry name" value="Tscrpt_reg_HTH_DeoR_CS"/>
</dbReference>
<evidence type="ECO:0000313" key="5">
    <source>
        <dbReference type="EMBL" id="MDQ0302556.1"/>
    </source>
</evidence>
<dbReference type="PROSITE" id="PS51000">
    <property type="entry name" value="HTH_DEOR_2"/>
    <property type="match status" value="1"/>
</dbReference>
<dbReference type="Pfam" id="PF08220">
    <property type="entry name" value="HTH_DeoR"/>
    <property type="match status" value="1"/>
</dbReference>
<gene>
    <name evidence="5" type="ORF">J2S75_001584</name>
</gene>
<dbReference type="InterPro" id="IPR036390">
    <property type="entry name" value="WH_DNA-bd_sf"/>
</dbReference>
<feature type="domain" description="HTH deoR-type" evidence="4">
    <location>
        <begin position="23"/>
        <end position="78"/>
    </location>
</feature>
<dbReference type="Proteomes" id="UP001224682">
    <property type="component" value="Unassembled WGS sequence"/>
</dbReference>
<keyword evidence="3" id="KW-0804">Transcription</keyword>
<dbReference type="Gene3D" id="1.10.10.10">
    <property type="entry name" value="Winged helix-like DNA-binding domain superfamily/Winged helix DNA-binding domain"/>
    <property type="match status" value="1"/>
</dbReference>
<evidence type="ECO:0000313" key="6">
    <source>
        <dbReference type="Proteomes" id="UP001224682"/>
    </source>
</evidence>
<dbReference type="InterPro" id="IPR037171">
    <property type="entry name" value="NagB/RpiA_transferase-like"/>
</dbReference>
<protein>
    <submittedName>
        <fullName evidence="5">DeoR family transcriptional regulator of aga operon</fullName>
    </submittedName>
</protein>
<dbReference type="InterPro" id="IPR036388">
    <property type="entry name" value="WH-like_DNA-bd_sf"/>
</dbReference>
<accession>A0ABU0B9Q0</accession>
<dbReference type="PRINTS" id="PR00037">
    <property type="entry name" value="HTHLACR"/>
</dbReference>
<name>A0ABU0B9Q0_9HYPH</name>
<keyword evidence="1" id="KW-0805">Transcription regulation</keyword>
<evidence type="ECO:0000256" key="2">
    <source>
        <dbReference type="ARBA" id="ARBA00023125"/>
    </source>
</evidence>
<dbReference type="EMBL" id="JAUSUI010000003">
    <property type="protein sequence ID" value="MDQ0302556.1"/>
    <property type="molecule type" value="Genomic_DNA"/>
</dbReference>
<dbReference type="RefSeq" id="WP_307019272.1">
    <property type="nucleotide sequence ID" value="NZ_JAUSUI010000003.1"/>
</dbReference>
<dbReference type="SUPFAM" id="SSF100950">
    <property type="entry name" value="NagB/RpiA/CoA transferase-like"/>
    <property type="match status" value="1"/>
</dbReference>
<evidence type="ECO:0000259" key="4">
    <source>
        <dbReference type="PROSITE" id="PS51000"/>
    </source>
</evidence>
<dbReference type="SMART" id="SM00420">
    <property type="entry name" value="HTH_DEOR"/>
    <property type="match status" value="1"/>
</dbReference>
<keyword evidence="2" id="KW-0238">DNA-binding</keyword>
<dbReference type="Gene3D" id="3.40.50.1360">
    <property type="match status" value="1"/>
</dbReference>
<dbReference type="SMART" id="SM01134">
    <property type="entry name" value="DeoRC"/>
    <property type="match status" value="1"/>
</dbReference>